<comment type="caution">
    <text evidence="3">The sequence shown here is derived from an EMBL/GenBank/DDBJ whole genome shotgun (WGS) entry which is preliminary data.</text>
</comment>
<feature type="transmembrane region" description="Helical" evidence="1">
    <location>
        <begin position="203"/>
        <end position="221"/>
    </location>
</feature>
<dbReference type="Pfam" id="PF01757">
    <property type="entry name" value="Acyl_transf_3"/>
    <property type="match status" value="1"/>
</dbReference>
<keyword evidence="1" id="KW-0472">Membrane</keyword>
<dbReference type="Proteomes" id="UP001620339">
    <property type="component" value="Unassembled WGS sequence"/>
</dbReference>
<dbReference type="RefSeq" id="WP_404614169.1">
    <property type="nucleotide sequence ID" value="NZ_JADIKK010000008.1"/>
</dbReference>
<feature type="transmembrane region" description="Helical" evidence="1">
    <location>
        <begin position="266"/>
        <end position="284"/>
    </location>
</feature>
<dbReference type="PANTHER" id="PTHR23028">
    <property type="entry name" value="ACETYLTRANSFERASE"/>
    <property type="match status" value="1"/>
</dbReference>
<keyword evidence="3" id="KW-0808">Transferase</keyword>
<dbReference type="EMBL" id="JADIKK010000008">
    <property type="protein sequence ID" value="MFK2877799.1"/>
    <property type="molecule type" value="Genomic_DNA"/>
</dbReference>
<feature type="transmembrane region" description="Helical" evidence="1">
    <location>
        <begin position="73"/>
        <end position="93"/>
    </location>
</feature>
<keyword evidence="1" id="KW-1133">Transmembrane helix</keyword>
<name>A0ABW8J9N7_9GAMM</name>
<proteinExistence type="predicted"/>
<organism evidence="3 4">
    <name type="scientific">Rhodanobacter hydrolyticus</name>
    <dbReference type="NCBI Taxonomy" id="2250595"/>
    <lineage>
        <taxon>Bacteria</taxon>
        <taxon>Pseudomonadati</taxon>
        <taxon>Pseudomonadota</taxon>
        <taxon>Gammaproteobacteria</taxon>
        <taxon>Lysobacterales</taxon>
        <taxon>Rhodanobacteraceae</taxon>
        <taxon>Rhodanobacter</taxon>
    </lineage>
</organism>
<evidence type="ECO:0000313" key="4">
    <source>
        <dbReference type="Proteomes" id="UP001620339"/>
    </source>
</evidence>
<feature type="transmembrane region" description="Helical" evidence="1">
    <location>
        <begin position="178"/>
        <end position="196"/>
    </location>
</feature>
<gene>
    <name evidence="3" type="ORF">ISP25_12025</name>
</gene>
<dbReference type="PANTHER" id="PTHR23028:SF134">
    <property type="entry name" value="PUTATIVE (AFU_ORTHOLOGUE AFUA_4G08520)-RELATED"/>
    <property type="match status" value="1"/>
</dbReference>
<dbReference type="GO" id="GO:0016746">
    <property type="term" value="F:acyltransferase activity"/>
    <property type="evidence" value="ECO:0007669"/>
    <property type="project" value="UniProtKB-KW"/>
</dbReference>
<keyword evidence="4" id="KW-1185">Reference proteome</keyword>
<reference evidence="3 4" key="1">
    <citation type="submission" date="2020-10" db="EMBL/GenBank/DDBJ databases">
        <title>Phylogeny of dyella-like bacteria.</title>
        <authorList>
            <person name="Fu J."/>
        </authorList>
    </citation>
    <scope>NUCLEOTIDE SEQUENCE [LARGE SCALE GENOMIC DNA]</scope>
    <source>
        <strain evidence="3 4">KACC 19113</strain>
    </source>
</reference>
<keyword evidence="1" id="KW-0812">Transmembrane</keyword>
<feature type="transmembrane region" description="Helical" evidence="1">
    <location>
        <begin position="325"/>
        <end position="347"/>
    </location>
</feature>
<feature type="transmembrane region" description="Helical" evidence="1">
    <location>
        <begin position="290"/>
        <end position="313"/>
    </location>
</feature>
<feature type="transmembrane region" description="Helical" evidence="1">
    <location>
        <begin position="113"/>
        <end position="130"/>
    </location>
</feature>
<dbReference type="InterPro" id="IPR050879">
    <property type="entry name" value="Acyltransferase_3"/>
</dbReference>
<feature type="transmembrane region" description="Helical" evidence="1">
    <location>
        <begin position="241"/>
        <end position="259"/>
    </location>
</feature>
<feature type="transmembrane region" description="Helical" evidence="1">
    <location>
        <begin position="137"/>
        <end position="158"/>
    </location>
</feature>
<dbReference type="InterPro" id="IPR002656">
    <property type="entry name" value="Acyl_transf_3_dom"/>
</dbReference>
<feature type="domain" description="Acyltransferase 3" evidence="2">
    <location>
        <begin position="41"/>
        <end position="379"/>
    </location>
</feature>
<protein>
    <submittedName>
        <fullName evidence="3">Acyltransferase</fullName>
    </submittedName>
</protein>
<evidence type="ECO:0000259" key="2">
    <source>
        <dbReference type="Pfam" id="PF01757"/>
    </source>
</evidence>
<evidence type="ECO:0000256" key="1">
    <source>
        <dbReference type="SAM" id="Phobius"/>
    </source>
</evidence>
<evidence type="ECO:0000313" key="3">
    <source>
        <dbReference type="EMBL" id="MFK2877799.1"/>
    </source>
</evidence>
<sequence length="402" mass="44362">MARWPARTCSIQRFPISGPSALHIAKDSAAPPAGKDHYLILDGLRGVASLMVVLFHICEAYKPDHPLTQPINHGYLAVDFFFLLSGFVIAYAYDDRWQTLGTWDFFKRRLIRLQPMVVMGTTIGALLFYFQAGAAFPLIEATPVWKLLLVMLVGWTLLPLPPSMDIRGWSEMHPLDGPAWSLFFEYIANILYAVGLRRLSNRWLGVLVVLAAAFFVQLAVFGKRGDVIGGWAIDPEQLHIGFARLLFPFLAGMLLMRLGKRIRVKHAFAACSLLLIVALTLPRFGGADRLWLNGLYESLCVVAVFPLIVAIGAGATQADGLSTRIAGFFGELSYPLYITHYGLIYVYTEWVGAHAALPFGTKCAAGAAVFVASIAIAYACLRLYDLPARKWLAAKLLKRSVG</sequence>
<accession>A0ABW8J9N7</accession>
<keyword evidence="3" id="KW-0012">Acyltransferase</keyword>
<feature type="transmembrane region" description="Helical" evidence="1">
    <location>
        <begin position="359"/>
        <end position="381"/>
    </location>
</feature>